<evidence type="ECO:0000313" key="2">
    <source>
        <dbReference type="EMBL" id="KKK73898.1"/>
    </source>
</evidence>
<feature type="non-terminal residue" evidence="2">
    <location>
        <position position="1"/>
    </location>
</feature>
<sequence>EFNDIYRSIELIWAVWAASLVTLAWLTIRFLRRVRWPHLRRILLDEGGVAVLPAGDHVVVLRVDSVTAAGENDQTQALMGRLSQQLDQALAQGLFDIYSDAVMRDADPQIDQRAVSAVHVNFP</sequence>
<dbReference type="AlphaFoldDB" id="A0A0F8XY33"/>
<dbReference type="EMBL" id="LAZR01056574">
    <property type="protein sequence ID" value="KKK73898.1"/>
    <property type="molecule type" value="Genomic_DNA"/>
</dbReference>
<name>A0A0F8XY33_9ZZZZ</name>
<proteinExistence type="predicted"/>
<feature type="transmembrane region" description="Helical" evidence="1">
    <location>
        <begin position="12"/>
        <end position="31"/>
    </location>
</feature>
<reference evidence="2" key="1">
    <citation type="journal article" date="2015" name="Nature">
        <title>Complex archaea that bridge the gap between prokaryotes and eukaryotes.</title>
        <authorList>
            <person name="Spang A."/>
            <person name="Saw J.H."/>
            <person name="Jorgensen S.L."/>
            <person name="Zaremba-Niedzwiedzka K."/>
            <person name="Martijn J."/>
            <person name="Lind A.E."/>
            <person name="van Eijk R."/>
            <person name="Schleper C."/>
            <person name="Guy L."/>
            <person name="Ettema T.J."/>
        </authorList>
    </citation>
    <scope>NUCLEOTIDE SEQUENCE</scope>
</reference>
<protein>
    <submittedName>
        <fullName evidence="2">Uncharacterized protein</fullName>
    </submittedName>
</protein>
<accession>A0A0F8XY33</accession>
<keyword evidence="1" id="KW-0472">Membrane</keyword>
<evidence type="ECO:0000256" key="1">
    <source>
        <dbReference type="SAM" id="Phobius"/>
    </source>
</evidence>
<comment type="caution">
    <text evidence="2">The sequence shown here is derived from an EMBL/GenBank/DDBJ whole genome shotgun (WGS) entry which is preliminary data.</text>
</comment>
<keyword evidence="1" id="KW-0812">Transmembrane</keyword>
<keyword evidence="1" id="KW-1133">Transmembrane helix</keyword>
<gene>
    <name evidence="2" type="ORF">LCGC14_2889190</name>
</gene>
<organism evidence="2">
    <name type="scientific">marine sediment metagenome</name>
    <dbReference type="NCBI Taxonomy" id="412755"/>
    <lineage>
        <taxon>unclassified sequences</taxon>
        <taxon>metagenomes</taxon>
        <taxon>ecological metagenomes</taxon>
    </lineage>
</organism>